<dbReference type="Pfam" id="PF01676">
    <property type="entry name" value="Metalloenzyme"/>
    <property type="match status" value="1"/>
</dbReference>
<comment type="function">
    <text evidence="2">Catalyzes the interconversion of 2-phosphoglycerate and 3-phosphoglycerate.</text>
</comment>
<dbReference type="PATRIC" id="fig|294710.3.peg.1588"/>
<dbReference type="GO" id="GO:0004619">
    <property type="term" value="F:phosphoglycerate mutase activity"/>
    <property type="evidence" value="ECO:0007669"/>
    <property type="project" value="UniProtKB-EC"/>
</dbReference>
<proteinExistence type="inferred from homology"/>
<dbReference type="Pfam" id="PF10143">
    <property type="entry name" value="PhosphMutase"/>
    <property type="match status" value="1"/>
</dbReference>
<evidence type="ECO:0000256" key="4">
    <source>
        <dbReference type="ARBA" id="ARBA00005524"/>
    </source>
</evidence>
<reference evidence="9" key="1">
    <citation type="journal article" date="2015" name="MBio">
        <title>Genome-Resolved Metagenomic Analysis Reveals Roles for Candidate Phyla and Other Microbial Community Members in Biogeochemical Transformations in Oil Reservoirs.</title>
        <authorList>
            <person name="Hu P."/>
            <person name="Tom L."/>
            <person name="Singh A."/>
            <person name="Thomas B.C."/>
            <person name="Baker B.J."/>
            <person name="Piceno Y.M."/>
            <person name="Andersen G.L."/>
            <person name="Banfield J.F."/>
        </authorList>
    </citation>
    <scope>NUCLEOTIDE SEQUENCE [LARGE SCALE GENOMIC DNA]</scope>
</reference>
<dbReference type="NCBIfam" id="NF003242">
    <property type="entry name" value="PRK04200.1"/>
    <property type="match status" value="1"/>
</dbReference>
<evidence type="ECO:0000256" key="5">
    <source>
        <dbReference type="ARBA" id="ARBA00023152"/>
    </source>
</evidence>
<dbReference type="SUPFAM" id="SSF53649">
    <property type="entry name" value="Alkaline phosphatase-like"/>
    <property type="match status" value="1"/>
</dbReference>
<evidence type="ECO:0000313" key="9">
    <source>
        <dbReference type="Proteomes" id="UP000053860"/>
    </source>
</evidence>
<comment type="pathway">
    <text evidence="3">Carbohydrate degradation.</text>
</comment>
<organism evidence="8 9">
    <name type="scientific">Proteiniphilum acetatigenes</name>
    <dbReference type="NCBI Taxonomy" id="294710"/>
    <lineage>
        <taxon>Bacteria</taxon>
        <taxon>Pseudomonadati</taxon>
        <taxon>Bacteroidota</taxon>
        <taxon>Bacteroidia</taxon>
        <taxon>Bacteroidales</taxon>
        <taxon>Dysgonomonadaceae</taxon>
        <taxon>Proteiniphilum</taxon>
    </lineage>
</organism>
<dbReference type="InterPro" id="IPR004456">
    <property type="entry name" value="Pglycerate_mutase_ApgM"/>
</dbReference>
<dbReference type="GO" id="GO:0006096">
    <property type="term" value="P:glycolytic process"/>
    <property type="evidence" value="ECO:0007669"/>
    <property type="project" value="UniProtKB-KW"/>
</dbReference>
<evidence type="ECO:0000256" key="1">
    <source>
        <dbReference type="ARBA" id="ARBA00000370"/>
    </source>
</evidence>
<dbReference type="NCBIfam" id="TIGR02535">
    <property type="entry name" value="hyp_Hser_kinase"/>
    <property type="match status" value="1"/>
</dbReference>
<keyword evidence="6" id="KW-0413">Isomerase</keyword>
<protein>
    <recommendedName>
        <fullName evidence="7">Metalloenzyme domain-containing protein</fullName>
    </recommendedName>
</protein>
<dbReference type="STRING" id="1123008.GCA_000380985_00454"/>
<evidence type="ECO:0000259" key="7">
    <source>
        <dbReference type="Pfam" id="PF01676"/>
    </source>
</evidence>
<evidence type="ECO:0000256" key="2">
    <source>
        <dbReference type="ARBA" id="ARBA00002315"/>
    </source>
</evidence>
<evidence type="ECO:0000313" key="8">
    <source>
        <dbReference type="EMBL" id="KUK76536.1"/>
    </source>
</evidence>
<dbReference type="InterPro" id="IPR017850">
    <property type="entry name" value="Alkaline_phosphatase_core_sf"/>
</dbReference>
<dbReference type="InterPro" id="IPR042253">
    <property type="entry name" value="Pglycerate_mutase_ApgM_sf"/>
</dbReference>
<accession>A0A101HGP3</accession>
<dbReference type="Proteomes" id="UP000053860">
    <property type="component" value="Unassembled WGS sequence"/>
</dbReference>
<sequence length="405" mass="44795">MTHKTIIILGDGMADEPIPALGNKTTLQAAETPYMDLLARMGRNGLLNTVPNGFAPGSEIANLSVLGYDLPSVFEGRGVLEAASMGVEILPGELAMRCNLVCINGEQLVNHSAGHISSEEAEELIHFLNGKLGDEIFHFYPGVSYRHLLKMQGGDKRLTCTPPHDIPEHPFRPHLVKAAHPDAEATADALNRLILRSQELLRDHPVNRERIAQGKHPANSIWPWSPGYRPQMKPLSELYPIRSGAVISAVDLIRGIGVYAGLEVIMVEGATGLYDTNYEGKAAAAIKELKDKDFVYLHVEASDEAGHEGDVALKVKTIEYLDARIVKTIYEETMKWDEPVTIAILPDHPTPCAIRTHTRDAIPFLIWHRDIQPDYVQTYDEFAAREGSYGLLQGDQFIKTVFNPD</sequence>
<dbReference type="PIRSF" id="PIRSF006392">
    <property type="entry name" value="IPGAM_arch"/>
    <property type="match status" value="1"/>
</dbReference>
<evidence type="ECO:0000256" key="3">
    <source>
        <dbReference type="ARBA" id="ARBA00004921"/>
    </source>
</evidence>
<comment type="catalytic activity">
    <reaction evidence="1">
        <text>(2R)-2-phosphoglycerate = (2R)-3-phosphoglycerate</text>
        <dbReference type="Rhea" id="RHEA:15901"/>
        <dbReference type="ChEBI" id="CHEBI:58272"/>
        <dbReference type="ChEBI" id="CHEBI:58289"/>
        <dbReference type="EC" id="5.4.2.12"/>
    </reaction>
</comment>
<dbReference type="InterPro" id="IPR023665">
    <property type="entry name" value="ApgAM_prokaryotes"/>
</dbReference>
<dbReference type="EMBL" id="LGGN01000236">
    <property type="protein sequence ID" value="KUK76536.1"/>
    <property type="molecule type" value="Genomic_DNA"/>
</dbReference>
<comment type="caution">
    <text evidence="8">The sequence shown here is derived from an EMBL/GenBank/DDBJ whole genome shotgun (WGS) entry which is preliminary data.</text>
</comment>
<dbReference type="Gene3D" id="3.30.70.2130">
    <property type="entry name" value="Metalloenzyme domain"/>
    <property type="match status" value="1"/>
</dbReference>
<comment type="similarity">
    <text evidence="4">Belongs to the BPG-independent phosphoglycerate mutase family. A-PGAM subfamily.</text>
</comment>
<dbReference type="GO" id="GO:0046872">
    <property type="term" value="F:metal ion binding"/>
    <property type="evidence" value="ECO:0007669"/>
    <property type="project" value="InterPro"/>
</dbReference>
<dbReference type="NCBIfam" id="TIGR00306">
    <property type="entry name" value="apgM"/>
    <property type="match status" value="1"/>
</dbReference>
<dbReference type="AlphaFoldDB" id="A0A101HGP3"/>
<dbReference type="PANTHER" id="PTHR31209:SF4">
    <property type="entry name" value="2,3-BISPHOSPHOGLYCERATE-INDEPENDENT PHOSPHOGLYCERATE MUTASE"/>
    <property type="match status" value="1"/>
</dbReference>
<dbReference type="PANTHER" id="PTHR31209">
    <property type="entry name" value="COFACTOR-INDEPENDENT PHOSPHOGLYCERATE MUTASE"/>
    <property type="match status" value="1"/>
</dbReference>
<name>A0A101HGP3_9BACT</name>
<dbReference type="Gene3D" id="3.40.720.10">
    <property type="entry name" value="Alkaline Phosphatase, subunit A"/>
    <property type="match status" value="1"/>
</dbReference>
<gene>
    <name evidence="8" type="ORF">XD92_1171</name>
</gene>
<keyword evidence="5" id="KW-0324">Glycolysis</keyword>
<feature type="domain" description="Metalloenzyme" evidence="7">
    <location>
        <begin position="4"/>
        <end position="388"/>
    </location>
</feature>
<dbReference type="CDD" id="cd16011">
    <property type="entry name" value="iPGM_like"/>
    <property type="match status" value="1"/>
</dbReference>
<evidence type="ECO:0000256" key="6">
    <source>
        <dbReference type="ARBA" id="ARBA00023235"/>
    </source>
</evidence>
<dbReference type="InterPro" id="IPR006124">
    <property type="entry name" value="Metalloenzyme"/>
</dbReference>